<sequence length="752" mass="87310">MVENLASIVTKNEVFIGIEYGNIQPTELKTSTKYDVLILDKLYPPKEVIRLAAKSKGLNPKNYYLNGGDSTNKYLQKMGFPIFSKKGNHLGGGDTGKIWKLGTRWGKGKPNYNSLLETEKIVISVERFKYNTGDLVVIMDGHTVTSIARVESEMIPVTSTPELQEQFESLEIEWSEWILTAKATIYNLNPSEQFIYKLDAGIREVQKQEVKEKAIKFWFEKYYKNNFLNSFNKKDLSPSAEINFSGNKSFNGINDSNVKPKLDANIISKNFARLITNLKDNKGQMLGLFGQWGRGKTFLMDLVCKELKIGTPKESNFYYVNFHAWKYQDTEGVWAYLYQQITEQYFTHKKDTYWITSKLKEYWLLSKLNFNRNGFGDAVLFLMLLVFAATIIVIYPELIENVQFWKAFFITSLSTQTLLFLKKTWKLGDKGKRLIKKYTHKPSFNKLLGVQAEIQEELKYVLKSWIPKVEDIKNNKRLLLFVDDLDRCKEERLIQVIDALRVMLEDQDIVKRVIIVTAIDEKILERAIELKYNEFLDKEGDNRKGSLIKEYLDKLFIACIKLPPLYDKEKEVMIDAYADKIGVEIEETKLKTQVTSGMIEYKDLKNIKTEVVESESKSLNGYLGVEKQEEKKIIIEESKKTEESTYIIKSKELILLKGYAKKLEGDITPRQLRIFMYRYLLARDLAKSFNNNIAPSEEWCRYALSKIVENRNKNFIEFENNEIEKESDIKINGVSEELKESTQKLIAIVAPY</sequence>
<dbReference type="AlphaFoldDB" id="A0A1Y2PB38"/>
<organism evidence="3 4">
    <name type="scientific">Tenacibaculum holothuriorum</name>
    <dbReference type="NCBI Taxonomy" id="1635173"/>
    <lineage>
        <taxon>Bacteria</taxon>
        <taxon>Pseudomonadati</taxon>
        <taxon>Bacteroidota</taxon>
        <taxon>Flavobacteriia</taxon>
        <taxon>Flavobacteriales</taxon>
        <taxon>Flavobacteriaceae</taxon>
        <taxon>Tenacibaculum</taxon>
    </lineage>
</organism>
<keyword evidence="1" id="KW-0472">Membrane</keyword>
<dbReference type="STRING" id="1635173.WH52_09435"/>
<gene>
    <name evidence="3" type="ORF">WH52_09435</name>
</gene>
<dbReference type="PANTHER" id="PTHR22674:SF6">
    <property type="entry name" value="NTPASE KAP FAMILY P-LOOP DOMAIN-CONTAINING PROTEIN 1"/>
    <property type="match status" value="1"/>
</dbReference>
<evidence type="ECO:0000259" key="2">
    <source>
        <dbReference type="Pfam" id="PF07693"/>
    </source>
</evidence>
<feature type="transmembrane region" description="Helical" evidence="1">
    <location>
        <begin position="375"/>
        <end position="396"/>
    </location>
</feature>
<name>A0A1Y2PB38_9FLAO</name>
<dbReference type="InterPro" id="IPR027417">
    <property type="entry name" value="P-loop_NTPase"/>
</dbReference>
<reference evidence="3 4" key="1">
    <citation type="submission" date="2015-03" db="EMBL/GenBank/DDBJ databases">
        <title>Genome sequence of Tenacibaculum sp. S2-2, isolated from intestinal microbiota of sea cucumber, Apostichopus japonicas.</title>
        <authorList>
            <person name="Shao Z."/>
            <person name="Wang L."/>
            <person name="Li X."/>
        </authorList>
    </citation>
    <scope>NUCLEOTIDE SEQUENCE [LARGE SCALE GENOMIC DNA]</scope>
    <source>
        <strain evidence="3 4">S2-2</strain>
    </source>
</reference>
<dbReference type="InterPro" id="IPR052754">
    <property type="entry name" value="NTPase_KAP_P-loop"/>
</dbReference>
<dbReference type="Gene3D" id="3.40.50.300">
    <property type="entry name" value="P-loop containing nucleotide triphosphate hydrolases"/>
    <property type="match status" value="1"/>
</dbReference>
<dbReference type="EMBL" id="LAPZ01000007">
    <property type="protein sequence ID" value="OSY87652.1"/>
    <property type="molecule type" value="Genomic_DNA"/>
</dbReference>
<dbReference type="Proteomes" id="UP000194221">
    <property type="component" value="Unassembled WGS sequence"/>
</dbReference>
<keyword evidence="1" id="KW-1133">Transmembrane helix</keyword>
<dbReference type="InParanoid" id="A0A1Y2PB38"/>
<dbReference type="Pfam" id="PF07693">
    <property type="entry name" value="KAP_NTPase"/>
    <property type="match status" value="1"/>
</dbReference>
<dbReference type="RefSeq" id="WP_086030709.1">
    <property type="nucleotide sequence ID" value="NZ_LAPZ01000007.1"/>
</dbReference>
<protein>
    <recommendedName>
        <fullName evidence="2">KAP NTPase domain-containing protein</fullName>
    </recommendedName>
</protein>
<dbReference type="PANTHER" id="PTHR22674">
    <property type="entry name" value="NTPASE, KAP FAMILY P-LOOP DOMAIN-CONTAINING 1"/>
    <property type="match status" value="1"/>
</dbReference>
<evidence type="ECO:0000256" key="1">
    <source>
        <dbReference type="SAM" id="Phobius"/>
    </source>
</evidence>
<keyword evidence="4" id="KW-1185">Reference proteome</keyword>
<proteinExistence type="predicted"/>
<dbReference type="SUPFAM" id="SSF52540">
    <property type="entry name" value="P-loop containing nucleoside triphosphate hydrolases"/>
    <property type="match status" value="1"/>
</dbReference>
<keyword evidence="1" id="KW-0812">Transmembrane</keyword>
<dbReference type="InterPro" id="IPR011646">
    <property type="entry name" value="KAP_P-loop"/>
</dbReference>
<accession>A0A1Y2PB38</accession>
<evidence type="ECO:0000313" key="3">
    <source>
        <dbReference type="EMBL" id="OSY87652.1"/>
    </source>
</evidence>
<comment type="caution">
    <text evidence="3">The sequence shown here is derived from an EMBL/GenBank/DDBJ whole genome shotgun (WGS) entry which is preliminary data.</text>
</comment>
<feature type="domain" description="KAP NTPase" evidence="2">
    <location>
        <begin position="267"/>
        <end position="628"/>
    </location>
</feature>
<dbReference type="OrthoDB" id="88903at2"/>
<evidence type="ECO:0000313" key="4">
    <source>
        <dbReference type="Proteomes" id="UP000194221"/>
    </source>
</evidence>